<organism evidence="1 2">
    <name type="scientific">Zestosphaera tikiterensis</name>
    <dbReference type="NCBI Taxonomy" id="1973259"/>
    <lineage>
        <taxon>Archaea</taxon>
        <taxon>Thermoproteota</taxon>
        <taxon>Thermoprotei</taxon>
        <taxon>Desulfurococcales</taxon>
        <taxon>Desulfurococcaceae</taxon>
        <taxon>Zestosphaera</taxon>
    </lineage>
</organism>
<sequence>MDAQHLKPKEGDMLILTDGSIWVLKGCYHPLDGYVAIPRVFEGIKLKTLRKSLEVVRKYYRHFLRYVEVIGDLVPVVPLDYVVKYLDSLSFKPQETHSELLNNALDLLELLKGCGLTCGLSGSLLGGYSGAGSDIDLTCLEGGITTCDVYECLKMLREENVLKPMDLTSALREVYEIKELLNVDTHVTFLRGRLTQGMFKGFNYTLRVVNCGREANVLGPYDLTVKSEVLIRTLTTDYRTPSVYEVQLLKPKNPLVKRAFLHTYRVRLTELPEGTLIYGYGRVSFKTGRDVEAVVSFDSEDSQVISVV</sequence>
<proteinExistence type="predicted"/>
<protein>
    <recommendedName>
        <fullName evidence="3">Polymerase nucleotidyl transferase domain-containing protein</fullName>
    </recommendedName>
</protein>
<reference evidence="1 2" key="1">
    <citation type="journal article" date="2018" name="Syst. Appl. Microbiol.">
        <title>A new symbiotic nanoarchaeote (Candidatus Nanoclepta minutus) and its host (Zestosphaera tikiterensis gen. nov., sp. nov.) from a New Zealand hot spring.</title>
        <authorList>
            <person name="St John E."/>
            <person name="Liu Y."/>
            <person name="Podar M."/>
            <person name="Stott M.B."/>
            <person name="Meneghin J."/>
            <person name="Chen Z."/>
            <person name="Lagutin K."/>
            <person name="Mitchell K."/>
            <person name="Reysenbach A.L."/>
        </authorList>
    </citation>
    <scope>NUCLEOTIDE SEQUENCE [LARGE SCALE GENOMIC DNA]</scope>
    <source>
        <strain evidence="1">NZ3</strain>
    </source>
</reference>
<dbReference type="Proteomes" id="UP000244093">
    <property type="component" value="Unassembled WGS sequence"/>
</dbReference>
<name>A0A2R7Y7T6_9CREN</name>
<evidence type="ECO:0000313" key="1">
    <source>
        <dbReference type="EMBL" id="PUA33600.1"/>
    </source>
</evidence>
<evidence type="ECO:0008006" key="3">
    <source>
        <dbReference type="Google" id="ProtNLM"/>
    </source>
</evidence>
<gene>
    <name evidence="1" type="ORF">B7O98_04065</name>
</gene>
<accession>A0A2R7Y7T6</accession>
<dbReference type="AlphaFoldDB" id="A0A2R7Y7T6"/>
<evidence type="ECO:0000313" key="2">
    <source>
        <dbReference type="Proteomes" id="UP000244093"/>
    </source>
</evidence>
<dbReference type="EMBL" id="NBVN01000002">
    <property type="protein sequence ID" value="PUA33600.1"/>
    <property type="molecule type" value="Genomic_DNA"/>
</dbReference>
<comment type="caution">
    <text evidence="1">The sequence shown here is derived from an EMBL/GenBank/DDBJ whole genome shotgun (WGS) entry which is preliminary data.</text>
</comment>